<dbReference type="PANTHER" id="PTHR13847">
    <property type="entry name" value="SARCOSINE DEHYDROGENASE-RELATED"/>
    <property type="match status" value="1"/>
</dbReference>
<accession>A0A1H7WEY9</accession>
<reference evidence="2 3" key="1">
    <citation type="submission" date="2016-10" db="EMBL/GenBank/DDBJ databases">
        <authorList>
            <person name="de Groot N.N."/>
        </authorList>
    </citation>
    <scope>NUCLEOTIDE SEQUENCE [LARGE SCALE GENOMIC DNA]</scope>
    <source>
        <strain evidence="2 3">DSM 21039</strain>
    </source>
</reference>
<dbReference type="Gene3D" id="3.30.9.10">
    <property type="entry name" value="D-Amino Acid Oxidase, subunit A, domain 2"/>
    <property type="match status" value="1"/>
</dbReference>
<dbReference type="InterPro" id="IPR036188">
    <property type="entry name" value="FAD/NAD-bd_sf"/>
</dbReference>
<dbReference type="Gene3D" id="3.50.50.60">
    <property type="entry name" value="FAD/NAD(P)-binding domain"/>
    <property type="match status" value="1"/>
</dbReference>
<dbReference type="Pfam" id="PF01266">
    <property type="entry name" value="DAO"/>
    <property type="match status" value="1"/>
</dbReference>
<organism evidence="2 3">
    <name type="scientific">Chitinophaga rupis</name>
    <dbReference type="NCBI Taxonomy" id="573321"/>
    <lineage>
        <taxon>Bacteria</taxon>
        <taxon>Pseudomonadati</taxon>
        <taxon>Bacteroidota</taxon>
        <taxon>Chitinophagia</taxon>
        <taxon>Chitinophagales</taxon>
        <taxon>Chitinophagaceae</taxon>
        <taxon>Chitinophaga</taxon>
    </lineage>
</organism>
<dbReference type="AlphaFoldDB" id="A0A1H7WEY9"/>
<dbReference type="PANTHER" id="PTHR13847:SF281">
    <property type="entry name" value="FAD DEPENDENT OXIDOREDUCTASE DOMAIN-CONTAINING PROTEIN"/>
    <property type="match status" value="1"/>
</dbReference>
<gene>
    <name evidence="2" type="ORF">SAMN04488505_103637</name>
</gene>
<keyword evidence="3" id="KW-1185">Reference proteome</keyword>
<feature type="domain" description="FAD dependent oxidoreductase" evidence="1">
    <location>
        <begin position="22"/>
        <end position="381"/>
    </location>
</feature>
<protein>
    <submittedName>
        <fullName evidence="2">Glycine/D-amino acid oxidase</fullName>
    </submittedName>
</protein>
<dbReference type="EMBL" id="FOBB01000003">
    <property type="protein sequence ID" value="SEM19635.1"/>
    <property type="molecule type" value="Genomic_DNA"/>
</dbReference>
<dbReference type="GO" id="GO:0005737">
    <property type="term" value="C:cytoplasm"/>
    <property type="evidence" value="ECO:0007669"/>
    <property type="project" value="TreeGrafter"/>
</dbReference>
<dbReference type="STRING" id="573321.SAMN04488505_103637"/>
<dbReference type="Proteomes" id="UP000198984">
    <property type="component" value="Unassembled WGS sequence"/>
</dbReference>
<evidence type="ECO:0000259" key="1">
    <source>
        <dbReference type="Pfam" id="PF01266"/>
    </source>
</evidence>
<dbReference type="InterPro" id="IPR006076">
    <property type="entry name" value="FAD-dep_OxRdtase"/>
</dbReference>
<dbReference type="RefSeq" id="WP_238386597.1">
    <property type="nucleotide sequence ID" value="NZ_FOBB01000003.1"/>
</dbReference>
<sequence length="386" mass="42355">MDHGPFFMLSYWEKQSLLHYHYIVLGSGIVGLSAAISIKEQQPQARVLVLERALLPTGASTKNAGFACIGSLTEILADLQTLSPAEVTALVAMRRKGLHMLRQRLGDEHIHYREQGSYELISTRELPALEQLDAVNALLQPVLGGNAFTLVNEKIASFGFDDSFTQALVQNNYEGELHTGHMMRALIDLAIAKGVEIKTGCTAVRMEETPTGVHVITQQTNPQEEIVFHTGKLAICTNAFTQALLPQLDLQPGRGQVLITDPVPGLPFKGIFHMDEGYFYFRELEGRVLFGGGRNLDFTGETTTAFELNDRIQQVLEEKLRTIILPGRSFTIAGRWAGIMAFGASKQPLLKPFSSRVFLGVRMGGMGVAIGSEVAQQLAQMMLGEA</sequence>
<proteinExistence type="predicted"/>
<evidence type="ECO:0000313" key="2">
    <source>
        <dbReference type="EMBL" id="SEM19635.1"/>
    </source>
</evidence>
<name>A0A1H7WEY9_9BACT</name>
<dbReference type="SUPFAM" id="SSF51905">
    <property type="entry name" value="FAD/NAD(P)-binding domain"/>
    <property type="match status" value="1"/>
</dbReference>
<evidence type="ECO:0000313" key="3">
    <source>
        <dbReference type="Proteomes" id="UP000198984"/>
    </source>
</evidence>